<sequence>MSESVAVGSFRFWFATRRWEWSAEVYRMHGYRPGEVEPSTELILAHKHPDDRRGVAEAIDRSVDLGEPFSSRHRFLDTAGVEHDVMVVADRIRDENGAAVGTSGFYIDLGGVLGDDERAALDAELPRPFAARAVVEQAKGILMRMYGISAEQACKVLVWRSQATNLSLRDLSERLIAELPLVPPPSPATIAAFDHILMTVH</sequence>
<dbReference type="InterPro" id="IPR005561">
    <property type="entry name" value="ANTAR"/>
</dbReference>
<accession>A0A370IAZ1</accession>
<dbReference type="GO" id="GO:0003723">
    <property type="term" value="F:RNA binding"/>
    <property type="evidence" value="ECO:0007669"/>
    <property type="project" value="InterPro"/>
</dbReference>
<dbReference type="InterPro" id="IPR035965">
    <property type="entry name" value="PAS-like_dom_sf"/>
</dbReference>
<evidence type="ECO:0000313" key="4">
    <source>
        <dbReference type="Proteomes" id="UP000254869"/>
    </source>
</evidence>
<evidence type="ECO:0000259" key="2">
    <source>
        <dbReference type="PROSITE" id="PS50921"/>
    </source>
</evidence>
<dbReference type="InterPro" id="IPR036388">
    <property type="entry name" value="WH-like_DNA-bd_sf"/>
</dbReference>
<gene>
    <name evidence="3" type="ORF">DFR76_102286</name>
</gene>
<dbReference type="EMBL" id="QQBC01000002">
    <property type="protein sequence ID" value="RDI67886.1"/>
    <property type="molecule type" value="Genomic_DNA"/>
</dbReference>
<dbReference type="Pfam" id="PF03861">
    <property type="entry name" value="ANTAR"/>
    <property type="match status" value="1"/>
</dbReference>
<dbReference type="SUPFAM" id="SSF52172">
    <property type="entry name" value="CheY-like"/>
    <property type="match status" value="1"/>
</dbReference>
<dbReference type="Proteomes" id="UP000254869">
    <property type="component" value="Unassembled WGS sequence"/>
</dbReference>
<dbReference type="PROSITE" id="PS50921">
    <property type="entry name" value="ANTAR"/>
    <property type="match status" value="1"/>
</dbReference>
<name>A0A370IAZ1_9NOCA</name>
<feature type="domain" description="ANTAR" evidence="2">
    <location>
        <begin position="115"/>
        <end position="176"/>
    </location>
</feature>
<comment type="caution">
    <text evidence="3">The sequence shown here is derived from an EMBL/GenBank/DDBJ whole genome shotgun (WGS) entry which is preliminary data.</text>
</comment>
<dbReference type="Gene3D" id="1.10.10.10">
    <property type="entry name" value="Winged helix-like DNA-binding domain superfamily/Winged helix DNA-binding domain"/>
    <property type="match status" value="1"/>
</dbReference>
<dbReference type="RefSeq" id="WP_067992170.1">
    <property type="nucleotide sequence ID" value="NZ_QQBC01000002.1"/>
</dbReference>
<protein>
    <submittedName>
        <fullName evidence="3">PAS domain-containing protein</fullName>
    </submittedName>
</protein>
<reference evidence="3 4" key="1">
    <citation type="submission" date="2018-07" db="EMBL/GenBank/DDBJ databases">
        <title>Genomic Encyclopedia of Type Strains, Phase IV (KMG-IV): sequencing the most valuable type-strain genomes for metagenomic binning, comparative biology and taxonomic classification.</title>
        <authorList>
            <person name="Goeker M."/>
        </authorList>
    </citation>
    <scope>NUCLEOTIDE SEQUENCE [LARGE SCALE GENOMIC DNA]</scope>
    <source>
        <strain evidence="3 4">DSM 44290</strain>
    </source>
</reference>
<proteinExistence type="predicted"/>
<organism evidence="3 4">
    <name type="scientific">Nocardia pseudobrasiliensis</name>
    <dbReference type="NCBI Taxonomy" id="45979"/>
    <lineage>
        <taxon>Bacteria</taxon>
        <taxon>Bacillati</taxon>
        <taxon>Actinomycetota</taxon>
        <taxon>Actinomycetes</taxon>
        <taxon>Mycobacteriales</taxon>
        <taxon>Nocardiaceae</taxon>
        <taxon>Nocardia</taxon>
    </lineage>
</organism>
<keyword evidence="4" id="KW-1185">Reference proteome</keyword>
<dbReference type="AlphaFoldDB" id="A0A370IAZ1"/>
<dbReference type="Gene3D" id="3.30.450.20">
    <property type="entry name" value="PAS domain"/>
    <property type="match status" value="1"/>
</dbReference>
<dbReference type="STRING" id="1210086.GCA_001613105_00863"/>
<dbReference type="PROSITE" id="PS50112">
    <property type="entry name" value="PAS"/>
    <property type="match status" value="1"/>
</dbReference>
<evidence type="ECO:0000259" key="1">
    <source>
        <dbReference type="PROSITE" id="PS50112"/>
    </source>
</evidence>
<dbReference type="InterPro" id="IPR013655">
    <property type="entry name" value="PAS_fold_3"/>
</dbReference>
<evidence type="ECO:0000313" key="3">
    <source>
        <dbReference type="EMBL" id="RDI67886.1"/>
    </source>
</evidence>
<dbReference type="InterPro" id="IPR000014">
    <property type="entry name" value="PAS"/>
</dbReference>
<dbReference type="SMART" id="SM01012">
    <property type="entry name" value="ANTAR"/>
    <property type="match status" value="1"/>
</dbReference>
<dbReference type="InterPro" id="IPR011006">
    <property type="entry name" value="CheY-like_superfamily"/>
</dbReference>
<feature type="domain" description="PAS" evidence="1">
    <location>
        <begin position="21"/>
        <end position="66"/>
    </location>
</feature>
<dbReference type="SUPFAM" id="SSF55785">
    <property type="entry name" value="PYP-like sensor domain (PAS domain)"/>
    <property type="match status" value="1"/>
</dbReference>
<dbReference type="Pfam" id="PF08447">
    <property type="entry name" value="PAS_3"/>
    <property type="match status" value="1"/>
</dbReference>